<sequence>MRVKRPHEEPHPAQCTAAMQTPARDRMLPAQSDVFAEEQQATQDQLDALLDQLAPPLELRAQQETEREQSAAPSLAQLQNFLAGDAEPLDKIEQLVSFLAGGPGQPESALALAADGPDTDVFADEQAQKQKALEDLVDSLASNNSATALLATDVGAHADTHTSFLGVVGAAVLLLVAVVLAAVSMRPRAKLEQASDEDKDKDKDKDFGYRILYE</sequence>
<dbReference type="AlphaFoldDB" id="A0A9W7D4N1"/>
<dbReference type="OrthoDB" id="129325at2759"/>
<keyword evidence="2" id="KW-1133">Transmembrane helix</keyword>
<protein>
    <submittedName>
        <fullName evidence="3">Unnamed protein product</fullName>
    </submittedName>
</protein>
<evidence type="ECO:0000256" key="1">
    <source>
        <dbReference type="SAM" id="MobiDB-lite"/>
    </source>
</evidence>
<feature type="compositionally biased region" description="Basic and acidic residues" evidence="1">
    <location>
        <begin position="1"/>
        <end position="11"/>
    </location>
</feature>
<keyword evidence="2" id="KW-0812">Transmembrane</keyword>
<evidence type="ECO:0000313" key="4">
    <source>
        <dbReference type="Proteomes" id="UP001165121"/>
    </source>
</evidence>
<name>A0A9W7D4N1_9STRA</name>
<proteinExistence type="predicted"/>
<evidence type="ECO:0000313" key="3">
    <source>
        <dbReference type="EMBL" id="GMF57780.1"/>
    </source>
</evidence>
<comment type="caution">
    <text evidence="3">The sequence shown here is derived from an EMBL/GenBank/DDBJ whole genome shotgun (WGS) entry which is preliminary data.</text>
</comment>
<reference evidence="3" key="1">
    <citation type="submission" date="2023-04" db="EMBL/GenBank/DDBJ databases">
        <title>Phytophthora fragariaefolia NBRC 109709.</title>
        <authorList>
            <person name="Ichikawa N."/>
            <person name="Sato H."/>
            <person name="Tonouchi N."/>
        </authorList>
    </citation>
    <scope>NUCLEOTIDE SEQUENCE</scope>
    <source>
        <strain evidence="3">NBRC 109709</strain>
    </source>
</reference>
<dbReference type="EMBL" id="BSXT01004409">
    <property type="protein sequence ID" value="GMF57780.1"/>
    <property type="molecule type" value="Genomic_DNA"/>
</dbReference>
<keyword evidence="2" id="KW-0472">Membrane</keyword>
<organism evidence="3 4">
    <name type="scientific">Phytophthora fragariaefolia</name>
    <dbReference type="NCBI Taxonomy" id="1490495"/>
    <lineage>
        <taxon>Eukaryota</taxon>
        <taxon>Sar</taxon>
        <taxon>Stramenopiles</taxon>
        <taxon>Oomycota</taxon>
        <taxon>Peronosporomycetes</taxon>
        <taxon>Peronosporales</taxon>
        <taxon>Peronosporaceae</taxon>
        <taxon>Phytophthora</taxon>
    </lineage>
</organism>
<feature type="region of interest" description="Disordered" evidence="1">
    <location>
        <begin position="1"/>
        <end position="42"/>
    </location>
</feature>
<accession>A0A9W7D4N1</accession>
<feature type="transmembrane region" description="Helical" evidence="2">
    <location>
        <begin position="164"/>
        <end position="183"/>
    </location>
</feature>
<gene>
    <name evidence="3" type="ORF">Pfra01_002473200</name>
</gene>
<dbReference type="Proteomes" id="UP001165121">
    <property type="component" value="Unassembled WGS sequence"/>
</dbReference>
<keyword evidence="4" id="KW-1185">Reference proteome</keyword>
<evidence type="ECO:0000256" key="2">
    <source>
        <dbReference type="SAM" id="Phobius"/>
    </source>
</evidence>
<feature type="region of interest" description="Disordered" evidence="1">
    <location>
        <begin position="190"/>
        <end position="214"/>
    </location>
</feature>